<dbReference type="Gene3D" id="3.40.640.10">
    <property type="entry name" value="Type I PLP-dependent aspartate aminotransferase-like (Major domain)"/>
    <property type="match status" value="1"/>
</dbReference>
<name>A0A196SJL3_BLAHN</name>
<keyword evidence="5 8" id="KW-0808">Transferase</keyword>
<dbReference type="InterPro" id="IPR015424">
    <property type="entry name" value="PyrdxlP-dep_Trfase"/>
</dbReference>
<dbReference type="PANTHER" id="PTHR11879">
    <property type="entry name" value="ASPARTATE AMINOTRANSFERASE"/>
    <property type="match status" value="1"/>
</dbReference>
<dbReference type="Gene3D" id="3.90.1150.10">
    <property type="entry name" value="Aspartate Aminotransferase, domain 1"/>
    <property type="match status" value="1"/>
</dbReference>
<gene>
    <name evidence="8" type="ORF">AV274_2145</name>
</gene>
<protein>
    <submittedName>
        <fullName evidence="8">Aspartate aminotransferase</fullName>
    </submittedName>
</protein>
<dbReference type="PANTHER" id="PTHR11879:SF22">
    <property type="entry name" value="ASPARTATE AMINOTRANSFERASE, MITOCHONDRIAL"/>
    <property type="match status" value="1"/>
</dbReference>
<feature type="non-terminal residue" evidence="8">
    <location>
        <position position="1"/>
    </location>
</feature>
<accession>A0A196SJL3</accession>
<dbReference type="EMBL" id="LXWW01000097">
    <property type="protein sequence ID" value="OAO16119.1"/>
    <property type="molecule type" value="Genomic_DNA"/>
</dbReference>
<comment type="subunit">
    <text evidence="3">Homodimer.</text>
</comment>
<organism evidence="8 9">
    <name type="scientific">Blastocystis sp. subtype 1 (strain ATCC 50177 / NandII)</name>
    <dbReference type="NCBI Taxonomy" id="478820"/>
    <lineage>
        <taxon>Eukaryota</taxon>
        <taxon>Sar</taxon>
        <taxon>Stramenopiles</taxon>
        <taxon>Bigyra</taxon>
        <taxon>Opalozoa</taxon>
        <taxon>Opalinata</taxon>
        <taxon>Blastocystidae</taxon>
        <taxon>Blastocystis</taxon>
    </lineage>
</organism>
<evidence type="ECO:0000256" key="6">
    <source>
        <dbReference type="ARBA" id="ARBA00022898"/>
    </source>
</evidence>
<dbReference type="GO" id="GO:0005739">
    <property type="term" value="C:mitochondrion"/>
    <property type="evidence" value="ECO:0007669"/>
    <property type="project" value="TreeGrafter"/>
</dbReference>
<sequence length="201" mass="22110">DAIKAAGCGVIFDCAYQGFASGDMEGDAYAIRLFVEEGHQVCLAQSFAKNFGLYGERCGAASVVCASKEEKERVVSQLKVAARTLWSNPPLYGARIVQTVLGDPKLKAQWYEECAGMAKRIISMRAALVENLKKAGSTRDWSHITSQIGMFAYTGLTKAQVERCIKEYHIYLTMNGRISIAGLNTHNVEYVAKAFHEVTKN</sequence>
<keyword evidence="6" id="KW-0663">Pyridoxal phosphate</keyword>
<evidence type="ECO:0000256" key="3">
    <source>
        <dbReference type="ARBA" id="ARBA00011738"/>
    </source>
</evidence>
<keyword evidence="9" id="KW-1185">Reference proteome</keyword>
<dbReference type="InterPro" id="IPR000796">
    <property type="entry name" value="Asp_trans"/>
</dbReference>
<evidence type="ECO:0000256" key="5">
    <source>
        <dbReference type="ARBA" id="ARBA00022679"/>
    </source>
</evidence>
<dbReference type="SUPFAM" id="SSF53383">
    <property type="entry name" value="PLP-dependent transferases"/>
    <property type="match status" value="1"/>
</dbReference>
<evidence type="ECO:0000259" key="7">
    <source>
        <dbReference type="Pfam" id="PF00155"/>
    </source>
</evidence>
<evidence type="ECO:0000256" key="2">
    <source>
        <dbReference type="ARBA" id="ARBA00007441"/>
    </source>
</evidence>
<feature type="domain" description="Aminotransferase class I/classII large" evidence="7">
    <location>
        <begin position="3"/>
        <end position="195"/>
    </location>
</feature>
<dbReference type="InterPro" id="IPR004839">
    <property type="entry name" value="Aminotransferase_I/II_large"/>
</dbReference>
<comment type="cofactor">
    <cofactor evidence="1">
        <name>pyridoxal 5'-phosphate</name>
        <dbReference type="ChEBI" id="CHEBI:597326"/>
    </cofactor>
</comment>
<dbReference type="InterPro" id="IPR015421">
    <property type="entry name" value="PyrdxlP-dep_Trfase_major"/>
</dbReference>
<reference evidence="8 9" key="1">
    <citation type="submission" date="2016-05" db="EMBL/GenBank/DDBJ databases">
        <title>Nuclear genome of Blastocystis sp. subtype 1 NandII.</title>
        <authorList>
            <person name="Gentekaki E."/>
            <person name="Curtis B."/>
            <person name="Stairs C."/>
            <person name="Eme L."/>
            <person name="Herman E."/>
            <person name="Klimes V."/>
            <person name="Arias M.C."/>
            <person name="Elias M."/>
            <person name="Hilliou F."/>
            <person name="Klute M."/>
            <person name="Malik S.-B."/>
            <person name="Pightling A."/>
            <person name="Rachubinski R."/>
            <person name="Salas D."/>
            <person name="Schlacht A."/>
            <person name="Suga H."/>
            <person name="Archibald J."/>
            <person name="Ball S.G."/>
            <person name="Clark G."/>
            <person name="Dacks J."/>
            <person name="Van Der Giezen M."/>
            <person name="Tsaousis A."/>
            <person name="Roger A."/>
        </authorList>
    </citation>
    <scope>NUCLEOTIDE SEQUENCE [LARGE SCALE GENOMIC DNA]</scope>
    <source>
        <strain evidence="9">ATCC 50177 / NandII</strain>
    </source>
</reference>
<dbReference type="AlphaFoldDB" id="A0A196SJL3"/>
<dbReference type="Proteomes" id="UP000078348">
    <property type="component" value="Unassembled WGS sequence"/>
</dbReference>
<dbReference type="GO" id="GO:0030170">
    <property type="term" value="F:pyridoxal phosphate binding"/>
    <property type="evidence" value="ECO:0007669"/>
    <property type="project" value="InterPro"/>
</dbReference>
<evidence type="ECO:0000313" key="9">
    <source>
        <dbReference type="Proteomes" id="UP000078348"/>
    </source>
</evidence>
<proteinExistence type="inferred from homology"/>
<dbReference type="STRING" id="478820.A0A196SJL3"/>
<dbReference type="GO" id="GO:0006520">
    <property type="term" value="P:amino acid metabolic process"/>
    <property type="evidence" value="ECO:0007669"/>
    <property type="project" value="InterPro"/>
</dbReference>
<dbReference type="GO" id="GO:0004069">
    <property type="term" value="F:L-aspartate:2-oxoglutarate aminotransferase activity"/>
    <property type="evidence" value="ECO:0007669"/>
    <property type="project" value="UniProtKB-EC"/>
</dbReference>
<evidence type="ECO:0000256" key="1">
    <source>
        <dbReference type="ARBA" id="ARBA00001933"/>
    </source>
</evidence>
<dbReference type="Pfam" id="PF00155">
    <property type="entry name" value="Aminotran_1_2"/>
    <property type="match status" value="1"/>
</dbReference>
<dbReference type="InterPro" id="IPR015422">
    <property type="entry name" value="PyrdxlP-dep_Trfase_small"/>
</dbReference>
<dbReference type="OrthoDB" id="6752799at2759"/>
<evidence type="ECO:0000256" key="4">
    <source>
        <dbReference type="ARBA" id="ARBA00022576"/>
    </source>
</evidence>
<comment type="caution">
    <text evidence="8">The sequence shown here is derived from an EMBL/GenBank/DDBJ whole genome shotgun (WGS) entry which is preliminary data.</text>
</comment>
<dbReference type="PRINTS" id="PR00799">
    <property type="entry name" value="TRANSAMINASE"/>
</dbReference>
<comment type="similarity">
    <text evidence="2">Belongs to the class-I pyridoxal-phosphate-dependent aminotransferase family.</text>
</comment>
<evidence type="ECO:0000313" key="8">
    <source>
        <dbReference type="EMBL" id="OAO16119.1"/>
    </source>
</evidence>
<keyword evidence="4 8" id="KW-0032">Aminotransferase</keyword>